<keyword evidence="2 3" id="KW-0808">Transferase</keyword>
<evidence type="ECO:0000313" key="4">
    <source>
        <dbReference type="Proteomes" id="UP000321408"/>
    </source>
</evidence>
<dbReference type="SUPFAM" id="SSF53335">
    <property type="entry name" value="S-adenosyl-L-methionine-dependent methyltransferases"/>
    <property type="match status" value="1"/>
</dbReference>
<dbReference type="PANTHER" id="PTHR43861:SF1">
    <property type="entry name" value="TRANS-ACONITATE 2-METHYLTRANSFERASE"/>
    <property type="match status" value="1"/>
</dbReference>
<accession>A0A5B9DB73</accession>
<dbReference type="Proteomes" id="UP000321408">
    <property type="component" value="Chromosome"/>
</dbReference>
<dbReference type="InterPro" id="IPR041698">
    <property type="entry name" value="Methyltransf_25"/>
</dbReference>
<keyword evidence="1 3" id="KW-0489">Methyltransferase</keyword>
<dbReference type="GO" id="GO:0032259">
    <property type="term" value="P:methylation"/>
    <property type="evidence" value="ECO:0007669"/>
    <property type="project" value="UniProtKB-KW"/>
</dbReference>
<evidence type="ECO:0000256" key="1">
    <source>
        <dbReference type="ARBA" id="ARBA00022603"/>
    </source>
</evidence>
<dbReference type="Pfam" id="PF13649">
    <property type="entry name" value="Methyltransf_25"/>
    <property type="match status" value="1"/>
</dbReference>
<dbReference type="InterPro" id="IPR029063">
    <property type="entry name" value="SAM-dependent_MTases_sf"/>
</dbReference>
<dbReference type="AlphaFoldDB" id="A0A5B9DB73"/>
<dbReference type="EC" id="2.1.1.222" evidence="3"/>
<evidence type="ECO:0000313" key="3">
    <source>
        <dbReference type="EMBL" id="QEE16087.2"/>
    </source>
</evidence>
<proteinExistence type="predicted"/>
<dbReference type="CDD" id="cd02440">
    <property type="entry name" value="AdoMet_MTases"/>
    <property type="match status" value="1"/>
</dbReference>
<dbReference type="PANTHER" id="PTHR43861">
    <property type="entry name" value="TRANS-ACONITATE 2-METHYLTRANSFERASE-RELATED"/>
    <property type="match status" value="1"/>
</dbReference>
<keyword evidence="4" id="KW-1185">Reference proteome</keyword>
<gene>
    <name evidence="3" type="ORF">DSAG12_01915</name>
</gene>
<dbReference type="EC" id="2.1.1.64" evidence="3"/>
<dbReference type="KEGG" id="psyt:DSAG12_01915"/>
<reference evidence="3 4" key="1">
    <citation type="journal article" date="2020" name="Nature">
        <title>Isolation of an archaeon at the prokaryote-eukaryote interface.</title>
        <authorList>
            <person name="Imachi H."/>
            <person name="Nobu M.K."/>
            <person name="Nakahara N."/>
            <person name="Morono Y."/>
            <person name="Ogawara M."/>
            <person name="Takaki Y."/>
            <person name="Takano Y."/>
            <person name="Uematsu K."/>
            <person name="Ikuta T."/>
            <person name="Ito M."/>
            <person name="Matsui Y."/>
            <person name="Miyazaki M."/>
            <person name="Murata K."/>
            <person name="Saito Y."/>
            <person name="Sakai S."/>
            <person name="Song C."/>
            <person name="Tasumi E."/>
            <person name="Yamanaka Y."/>
            <person name="Yamaguchi T."/>
            <person name="Kamagata Y."/>
            <person name="Tamaki H."/>
            <person name="Takai K."/>
        </authorList>
    </citation>
    <scope>NUCLEOTIDE SEQUENCE [LARGE SCALE GENOMIC DNA]</scope>
    <source>
        <strain evidence="3 4">MK-D1</strain>
    </source>
</reference>
<protein>
    <submittedName>
        <fullName evidence="3">Class I SAM-dependent methyltransferase</fullName>
        <ecNumber evidence="3">2.1.1.222</ecNumber>
        <ecNumber evidence="3">2.1.1.64</ecNumber>
    </submittedName>
</protein>
<sequence length="261" mass="30596">MYQNIEIYLKIIDWDKRLRREMPVLKEIINSIHHKNNKKPLRILDIGCGPGIHLLELAKKYPDYNFYGIDRDLNMIEYAISESKAEARHLKYISGDVLSDSFLINNKFDFIFSLGNSLSLIWGESSIENLLGRISESLNKDGMLFFQILNSDNPRKGYKKSNIIQISDDQEVFTMKRFEPDFSQNILKVEFISFIKKKGDENYEHQVKSSVWKLISMKDLEKILKKIGFSDIRFWENYLKAPLKLKTSDSLICKAKKIKKV</sequence>
<dbReference type="GO" id="GO:0008168">
    <property type="term" value="F:methyltransferase activity"/>
    <property type="evidence" value="ECO:0007669"/>
    <property type="project" value="UniProtKB-KW"/>
</dbReference>
<evidence type="ECO:0000256" key="2">
    <source>
        <dbReference type="ARBA" id="ARBA00022679"/>
    </source>
</evidence>
<dbReference type="Gene3D" id="2.20.25.110">
    <property type="entry name" value="S-adenosyl-L-methionine-dependent methyltransferases"/>
    <property type="match status" value="1"/>
</dbReference>
<organism evidence="3 4">
    <name type="scientific">Promethearchaeum syntrophicum</name>
    <dbReference type="NCBI Taxonomy" id="2594042"/>
    <lineage>
        <taxon>Archaea</taxon>
        <taxon>Promethearchaeati</taxon>
        <taxon>Promethearchaeota</taxon>
        <taxon>Promethearchaeia</taxon>
        <taxon>Promethearchaeales</taxon>
        <taxon>Promethearchaeaceae</taxon>
        <taxon>Promethearchaeum</taxon>
    </lineage>
</organism>
<reference evidence="3 4" key="2">
    <citation type="journal article" date="2024" name="Int. J. Syst. Evol. Microbiol.">
        <title>Promethearchaeum syntrophicum gen. nov., sp. nov., an anaerobic, obligately syntrophic archaeon, the first isolate of the lineage 'Asgard' archaea, and proposal of the new archaeal phylum Promethearchaeota phyl. nov. and kingdom Promethearchaeati regn. nov.</title>
        <authorList>
            <person name="Imachi H."/>
            <person name="Nobu M.K."/>
            <person name="Kato S."/>
            <person name="Takaki Y."/>
            <person name="Miyazaki M."/>
            <person name="Miyata M."/>
            <person name="Ogawara M."/>
            <person name="Saito Y."/>
            <person name="Sakai S."/>
            <person name="Tahara Y.O."/>
            <person name="Takano Y."/>
            <person name="Tasumi E."/>
            <person name="Uematsu K."/>
            <person name="Yoshimura T."/>
            <person name="Itoh T."/>
            <person name="Ohkuma M."/>
            <person name="Takai K."/>
        </authorList>
    </citation>
    <scope>NUCLEOTIDE SEQUENCE [LARGE SCALE GENOMIC DNA]</scope>
    <source>
        <strain evidence="3 4">MK-D1</strain>
    </source>
</reference>
<dbReference type="Gene3D" id="3.40.50.150">
    <property type="entry name" value="Vaccinia Virus protein VP39"/>
    <property type="match status" value="1"/>
</dbReference>
<dbReference type="EMBL" id="CP042905">
    <property type="protein sequence ID" value="QEE16087.2"/>
    <property type="molecule type" value="Genomic_DNA"/>
</dbReference>
<name>A0A5B9DB73_9ARCH</name>
<dbReference type="OrthoDB" id="1018at2157"/>